<sequence>MDSVVDASEVAIQDTEVFVVPMNCSDGEDEVRFNIQSLTSTTLIEPSLDKDKYKKAFPPRDMWKEYLSWRGNSKTKHEERTVVYSFWKNDFFKTLEKNTWVVGDDPIQQNEINAQRLDDRGILMEDGSMDVPNCTYPITDPSKSKILL</sequence>
<evidence type="ECO:0008006" key="2">
    <source>
        <dbReference type="Google" id="ProtNLM"/>
    </source>
</evidence>
<dbReference type="AlphaFoldDB" id="A0A9I9E4Y0"/>
<dbReference type="Gramene" id="MELO3C028825.2.1">
    <property type="protein sequence ID" value="MELO3C028825.2.1"/>
    <property type="gene ID" value="MELO3C028825.2"/>
</dbReference>
<accession>A0A9I9E4Y0</accession>
<evidence type="ECO:0000313" key="1">
    <source>
        <dbReference type="EnsemblPlants" id="MELO3C028825.2.1"/>
    </source>
</evidence>
<reference evidence="1" key="1">
    <citation type="submission" date="2023-03" db="UniProtKB">
        <authorList>
            <consortium name="EnsemblPlants"/>
        </authorList>
    </citation>
    <scope>IDENTIFICATION</scope>
</reference>
<dbReference type="EnsemblPlants" id="MELO3C028825.2.1">
    <property type="protein sequence ID" value="MELO3C028825.2.1"/>
    <property type="gene ID" value="MELO3C028825.2"/>
</dbReference>
<organism evidence="1">
    <name type="scientific">Cucumis melo</name>
    <name type="common">Muskmelon</name>
    <dbReference type="NCBI Taxonomy" id="3656"/>
    <lineage>
        <taxon>Eukaryota</taxon>
        <taxon>Viridiplantae</taxon>
        <taxon>Streptophyta</taxon>
        <taxon>Embryophyta</taxon>
        <taxon>Tracheophyta</taxon>
        <taxon>Spermatophyta</taxon>
        <taxon>Magnoliopsida</taxon>
        <taxon>eudicotyledons</taxon>
        <taxon>Gunneridae</taxon>
        <taxon>Pentapetalae</taxon>
        <taxon>rosids</taxon>
        <taxon>fabids</taxon>
        <taxon>Cucurbitales</taxon>
        <taxon>Cucurbitaceae</taxon>
        <taxon>Benincaseae</taxon>
        <taxon>Cucumis</taxon>
    </lineage>
</organism>
<protein>
    <recommendedName>
        <fullName evidence="2">Ulp1-like peptidase</fullName>
    </recommendedName>
</protein>
<proteinExistence type="predicted"/>
<name>A0A9I9E4Y0_CUCME</name>